<reference evidence="2 3" key="1">
    <citation type="journal article" date="2013" name="Int. J. Syst. Evol. Microbiol.">
        <title>Marinicauda pacifica gen. nov., sp. nov., a prosthecate alphaproteobacterium of the family Hyphomonadaceae isolated from deep seawater.</title>
        <authorList>
            <person name="Zhang X.Y."/>
            <person name="Li G.W."/>
            <person name="Wang C.S."/>
            <person name="Zhang Y.J."/>
            <person name="Xu X.W."/>
            <person name="Li H."/>
            <person name="Liu A."/>
            <person name="Liu C."/>
            <person name="Xie B.B."/>
            <person name="Qin Q.L."/>
            <person name="Xu Z."/>
            <person name="Chen X.L."/>
            <person name="Zhou B.C."/>
            <person name="Zhang Y.Z."/>
        </authorList>
    </citation>
    <scope>NUCLEOTIDE SEQUENCE [LARGE SCALE GENOMIC DNA]</scope>
    <source>
        <strain evidence="2 3">P-1 km-3</strain>
    </source>
</reference>
<evidence type="ECO:0000313" key="3">
    <source>
        <dbReference type="Proteomes" id="UP000305451"/>
    </source>
</evidence>
<evidence type="ECO:0000256" key="1">
    <source>
        <dbReference type="SAM" id="MobiDB-lite"/>
    </source>
</evidence>
<dbReference type="InterPro" id="IPR036034">
    <property type="entry name" value="PDZ_sf"/>
</dbReference>
<dbReference type="Gene3D" id="2.30.42.10">
    <property type="match status" value="1"/>
</dbReference>
<evidence type="ECO:0000313" key="2">
    <source>
        <dbReference type="EMBL" id="TGY93381.1"/>
    </source>
</evidence>
<sequence length="532" mass="58002">MALRLEGVSIAAGEALLGLPLVTGNVDTVATVLSGLTARDEDGVLSLEARDAAPAMEDGYGDDAQAREWVTNRATRGTIEVEYSVPAEATLPPRGPAPPYSFLQDGGGVSAAGHVFLLMPPGDTQYRTTIDWDLSEATPDSRAVSSLGEGRVEAGDAMTANTIRSGFYMAGDIETWPEDVPSGGFFGAVQGTPPFDAAELLSWSGDLYEQYAEFFGQEDIPPYGVFLRHNPVNAGGGVGLHRSFVTTFDEDSTPEGLKSTLAHEMFHTFQPRLDEPGGLASSWFTEGLAVFYQSRLPLRFGQVAPEDFLEDLNSHAARYYTSAMAEAPNSEIPARFWADTRIRTLPYDRGMLYFVTVDHAVRTASEGQRSLDDLMLEMLRRQQSGETLTPNDWEEVLRAELGESAVEDFRYFIDGAKPVPASDAFGPCFTRTTETLRRYELGFDPAVLAEPVRIVRGLDPDSNAARAGVQDGDEIVRPVPQDSIQGQQDAELTLLLRRNGEEFSVTYLPRGETVEAYQWDRVESVPASACGL</sequence>
<organism evidence="2 3">
    <name type="scientific">Marinicauda pacifica</name>
    <dbReference type="NCBI Taxonomy" id="1133559"/>
    <lineage>
        <taxon>Bacteria</taxon>
        <taxon>Pseudomonadati</taxon>
        <taxon>Pseudomonadota</taxon>
        <taxon>Alphaproteobacteria</taxon>
        <taxon>Maricaulales</taxon>
        <taxon>Maricaulaceae</taxon>
        <taxon>Marinicauda</taxon>
    </lineage>
</organism>
<proteinExistence type="predicted"/>
<dbReference type="InterPro" id="IPR027268">
    <property type="entry name" value="Peptidase_M4/M1_CTD_sf"/>
</dbReference>
<dbReference type="Proteomes" id="UP000305451">
    <property type="component" value="Unassembled WGS sequence"/>
</dbReference>
<dbReference type="Gene3D" id="1.10.390.10">
    <property type="entry name" value="Neutral Protease Domain 2"/>
    <property type="match status" value="1"/>
</dbReference>
<dbReference type="AlphaFoldDB" id="A0A4S2HCL9"/>
<dbReference type="SUPFAM" id="SSF50156">
    <property type="entry name" value="PDZ domain-like"/>
    <property type="match status" value="1"/>
</dbReference>
<gene>
    <name evidence="2" type="ORF">E5162_07645</name>
</gene>
<dbReference type="OrthoDB" id="7521939at2"/>
<keyword evidence="3" id="KW-1185">Reference proteome</keyword>
<dbReference type="SUPFAM" id="SSF55486">
    <property type="entry name" value="Metalloproteases ('zincins'), catalytic domain"/>
    <property type="match status" value="1"/>
</dbReference>
<name>A0A4S2HCL9_9PROT</name>
<dbReference type="EMBL" id="SRXV01000002">
    <property type="protein sequence ID" value="TGY93381.1"/>
    <property type="molecule type" value="Genomic_DNA"/>
</dbReference>
<comment type="caution">
    <text evidence="2">The sequence shown here is derived from an EMBL/GenBank/DDBJ whole genome shotgun (WGS) entry which is preliminary data.</text>
</comment>
<feature type="region of interest" description="Disordered" evidence="1">
    <location>
        <begin position="464"/>
        <end position="483"/>
    </location>
</feature>
<protein>
    <submittedName>
        <fullName evidence="2">Peptidase M61</fullName>
    </submittedName>
</protein>
<accession>A0A4S2HCL9</accession>